<dbReference type="EMBL" id="LWCA01000840">
    <property type="protein sequence ID" value="OAF66742.1"/>
    <property type="molecule type" value="Genomic_DNA"/>
</dbReference>
<sequence length="111" mass="12017">MGGDWTEGLFGCIKHPKVCIFTCCIPCYVVGKNSETLGEDCVMHGVASMCIPIHPILRYRIRQEKGIEGTMIMDGVLHMFLPWCALGQEAVECGWASGDVSPGGDGNIGRN</sequence>
<dbReference type="Proteomes" id="UP000078046">
    <property type="component" value="Unassembled WGS sequence"/>
</dbReference>
<dbReference type="InterPro" id="IPR006461">
    <property type="entry name" value="PLAC_motif_containing"/>
</dbReference>
<dbReference type="OrthoDB" id="1045822at2759"/>
<keyword evidence="3" id="KW-1185">Reference proteome</keyword>
<dbReference type="AlphaFoldDB" id="A0A177AZ23"/>
<gene>
    <name evidence="2" type="ORF">A3Q56_05502</name>
</gene>
<evidence type="ECO:0000313" key="2">
    <source>
        <dbReference type="EMBL" id="OAF66742.1"/>
    </source>
</evidence>
<comment type="caution">
    <text evidence="2">The sequence shown here is derived from an EMBL/GenBank/DDBJ whole genome shotgun (WGS) entry which is preliminary data.</text>
</comment>
<evidence type="ECO:0000313" key="3">
    <source>
        <dbReference type="Proteomes" id="UP000078046"/>
    </source>
</evidence>
<dbReference type="PANTHER" id="PTHR15907">
    <property type="entry name" value="DUF614 FAMILY PROTEIN-RELATED"/>
    <property type="match status" value="1"/>
</dbReference>
<evidence type="ECO:0000256" key="1">
    <source>
        <dbReference type="ARBA" id="ARBA00009024"/>
    </source>
</evidence>
<comment type="similarity">
    <text evidence="1">Belongs to the cornifelin family.</text>
</comment>
<protein>
    <submittedName>
        <fullName evidence="2">Uncharacterized protein</fullName>
    </submittedName>
</protein>
<organism evidence="2 3">
    <name type="scientific">Intoshia linei</name>
    <dbReference type="NCBI Taxonomy" id="1819745"/>
    <lineage>
        <taxon>Eukaryota</taxon>
        <taxon>Metazoa</taxon>
        <taxon>Spiralia</taxon>
        <taxon>Lophotrochozoa</taxon>
        <taxon>Mesozoa</taxon>
        <taxon>Orthonectida</taxon>
        <taxon>Rhopaluridae</taxon>
        <taxon>Intoshia</taxon>
    </lineage>
</organism>
<dbReference type="NCBIfam" id="TIGR01571">
    <property type="entry name" value="A_thal_Cys_rich"/>
    <property type="match status" value="1"/>
</dbReference>
<dbReference type="Pfam" id="PF04749">
    <property type="entry name" value="PLAC8"/>
    <property type="match status" value="1"/>
</dbReference>
<name>A0A177AZ23_9BILA</name>
<reference evidence="2 3" key="1">
    <citation type="submission" date="2016-04" db="EMBL/GenBank/DDBJ databases">
        <title>The genome of Intoshia linei affirms orthonectids as highly simplified spiralians.</title>
        <authorList>
            <person name="Mikhailov K.V."/>
            <person name="Slusarev G.S."/>
            <person name="Nikitin M.A."/>
            <person name="Logacheva M.D."/>
            <person name="Penin A."/>
            <person name="Aleoshin V."/>
            <person name="Panchin Y.V."/>
        </authorList>
    </citation>
    <scope>NUCLEOTIDE SEQUENCE [LARGE SCALE GENOMIC DNA]</scope>
    <source>
        <strain evidence="2">Intl2013</strain>
        <tissue evidence="2">Whole animal</tissue>
    </source>
</reference>
<accession>A0A177AZ23</accession>
<proteinExistence type="inferred from homology"/>